<dbReference type="EMBL" id="JBEWZI010000015">
    <property type="protein sequence ID" value="MET7015317.1"/>
    <property type="molecule type" value="Genomic_DNA"/>
</dbReference>
<proteinExistence type="inferred from homology"/>
<evidence type="ECO:0000256" key="2">
    <source>
        <dbReference type="ARBA" id="ARBA00022475"/>
    </source>
</evidence>
<evidence type="ECO:0000256" key="3">
    <source>
        <dbReference type="ARBA" id="ARBA00022692"/>
    </source>
</evidence>
<dbReference type="InterPro" id="IPR018704">
    <property type="entry name" value="SecYEG/CpoB_TPR"/>
</dbReference>
<keyword evidence="6" id="KW-0143">Chaperone</keyword>
<name>A0ABV2TN18_9RHOO</name>
<keyword evidence="4" id="KW-1133">Transmembrane helix</keyword>
<comment type="similarity">
    <text evidence="7">Belongs to the YfgM family.</text>
</comment>
<keyword evidence="5" id="KW-0472">Membrane</keyword>
<dbReference type="PANTHER" id="PTHR38035:SF1">
    <property type="entry name" value="ANCILLARY SECYEG TRANSLOCON SUBUNIT"/>
    <property type="match status" value="1"/>
</dbReference>
<comment type="caution">
    <text evidence="10">The sequence shown here is derived from an EMBL/GenBank/DDBJ whole genome shotgun (WGS) entry which is preliminary data.</text>
</comment>
<protein>
    <recommendedName>
        <fullName evidence="8">Ancillary SecYEG translocon subunit</fullName>
    </recommendedName>
</protein>
<keyword evidence="3" id="KW-0812">Transmembrane</keyword>
<evidence type="ECO:0000256" key="4">
    <source>
        <dbReference type="ARBA" id="ARBA00022989"/>
    </source>
</evidence>
<evidence type="ECO:0000259" key="9">
    <source>
        <dbReference type="Pfam" id="PF09976"/>
    </source>
</evidence>
<feature type="domain" description="Ancillary SecYEG translocon subunit/Cell division coordinator CpoB TPR" evidence="9">
    <location>
        <begin position="16"/>
        <end position="214"/>
    </location>
</feature>
<dbReference type="RefSeq" id="WP_354601775.1">
    <property type="nucleotide sequence ID" value="NZ_JBEWZI010000015.1"/>
</dbReference>
<evidence type="ECO:0000256" key="7">
    <source>
        <dbReference type="ARBA" id="ARBA00024197"/>
    </source>
</evidence>
<evidence type="ECO:0000313" key="10">
    <source>
        <dbReference type="EMBL" id="MET7015317.1"/>
    </source>
</evidence>
<evidence type="ECO:0000256" key="5">
    <source>
        <dbReference type="ARBA" id="ARBA00023136"/>
    </source>
</evidence>
<dbReference type="PANTHER" id="PTHR38035">
    <property type="entry name" value="UPF0070 PROTEIN YFGM"/>
    <property type="match status" value="1"/>
</dbReference>
<dbReference type="Proteomes" id="UP001549691">
    <property type="component" value="Unassembled WGS sequence"/>
</dbReference>
<evidence type="ECO:0000256" key="8">
    <source>
        <dbReference type="ARBA" id="ARBA00024235"/>
    </source>
</evidence>
<evidence type="ECO:0000256" key="1">
    <source>
        <dbReference type="ARBA" id="ARBA00004401"/>
    </source>
</evidence>
<accession>A0ABV2TN18</accession>
<reference evidence="10 11" key="1">
    <citation type="submission" date="2024-07" db="EMBL/GenBank/DDBJ databases">
        <title>Uliginosibacterium flavum JJ3220;KACC:17644.</title>
        <authorList>
            <person name="Kim M.K."/>
        </authorList>
    </citation>
    <scope>NUCLEOTIDE SEQUENCE [LARGE SCALE GENOMIC DNA]</scope>
    <source>
        <strain evidence="10 11">KACC:17644</strain>
    </source>
</reference>
<comment type="subcellular location">
    <subcellularLocation>
        <location evidence="1">Cell membrane</location>
        <topology evidence="1">Single-pass type II membrane protein</topology>
    </subcellularLocation>
</comment>
<dbReference type="InterPro" id="IPR011990">
    <property type="entry name" value="TPR-like_helical_dom_sf"/>
</dbReference>
<dbReference type="Gene3D" id="1.25.40.10">
    <property type="entry name" value="Tetratricopeptide repeat domain"/>
    <property type="match status" value="1"/>
</dbReference>
<dbReference type="InterPro" id="IPR026039">
    <property type="entry name" value="YfgM"/>
</dbReference>
<dbReference type="Pfam" id="PF09976">
    <property type="entry name" value="TPR_21"/>
    <property type="match status" value="1"/>
</dbReference>
<dbReference type="PIRSF" id="PIRSF006170">
    <property type="entry name" value="YfgM"/>
    <property type="match status" value="1"/>
</dbReference>
<sequence length="216" mass="23046">MAAYDLEEQEQLSAIKAWWEANGNRVTGAVLALVLVVAGVQGWRWYQTRQAAEAGAIYGKLAEAEQAKDMATLRVLSDEIISKHGNSSAAELAALLAAKAELDAGDSKAARAKLEWAASKGWDPLLRDLARLRLASVQLDEKDYPAALKTLEAAPAQAFTARFEDLRGDVLFAKGDSTAARDAYKKAVDAIAQQSAQQSAGFRSAVQTKLEALGGA</sequence>
<organism evidence="10 11">
    <name type="scientific">Uliginosibacterium flavum</name>
    <dbReference type="NCBI Taxonomy" id="1396831"/>
    <lineage>
        <taxon>Bacteria</taxon>
        <taxon>Pseudomonadati</taxon>
        <taxon>Pseudomonadota</taxon>
        <taxon>Betaproteobacteria</taxon>
        <taxon>Rhodocyclales</taxon>
        <taxon>Zoogloeaceae</taxon>
        <taxon>Uliginosibacterium</taxon>
    </lineage>
</organism>
<gene>
    <name evidence="10" type="ORF">ABXR19_14085</name>
</gene>
<keyword evidence="2" id="KW-1003">Cell membrane</keyword>
<evidence type="ECO:0000256" key="6">
    <source>
        <dbReference type="ARBA" id="ARBA00023186"/>
    </source>
</evidence>
<evidence type="ECO:0000313" key="11">
    <source>
        <dbReference type="Proteomes" id="UP001549691"/>
    </source>
</evidence>
<keyword evidence="11" id="KW-1185">Reference proteome</keyword>